<dbReference type="EMBL" id="FUZQ01000002">
    <property type="protein sequence ID" value="SKC47064.1"/>
    <property type="molecule type" value="Genomic_DNA"/>
</dbReference>
<keyword evidence="2" id="KW-0812">Transmembrane</keyword>
<protein>
    <submittedName>
        <fullName evidence="4">PQQ enzyme repeat-containing protein</fullName>
    </submittedName>
</protein>
<dbReference type="Proteomes" id="UP000189777">
    <property type="component" value="Unassembled WGS sequence"/>
</dbReference>
<proteinExistence type="predicted"/>
<evidence type="ECO:0000259" key="3">
    <source>
        <dbReference type="Pfam" id="PF13360"/>
    </source>
</evidence>
<dbReference type="STRING" id="526729.SAMN04324258_1081"/>
<dbReference type="Pfam" id="PF13360">
    <property type="entry name" value="PQQ_2"/>
    <property type="match status" value="1"/>
</dbReference>
<dbReference type="OrthoDB" id="4827675at2"/>
<evidence type="ECO:0000313" key="4">
    <source>
        <dbReference type="EMBL" id="SKC47064.1"/>
    </source>
</evidence>
<accession>A0A1T5J6R6</accession>
<keyword evidence="2" id="KW-1133">Transmembrane helix</keyword>
<dbReference type="InterPro" id="IPR011047">
    <property type="entry name" value="Quinoprotein_ADH-like_sf"/>
</dbReference>
<keyword evidence="5" id="KW-1185">Reference proteome</keyword>
<evidence type="ECO:0000256" key="2">
    <source>
        <dbReference type="SAM" id="Phobius"/>
    </source>
</evidence>
<dbReference type="SUPFAM" id="SSF50998">
    <property type="entry name" value="Quinoprotein alcohol dehydrogenase-like"/>
    <property type="match status" value="2"/>
</dbReference>
<organism evidence="4 5">
    <name type="scientific">Krasilnikoviella flava</name>
    <dbReference type="NCBI Taxonomy" id="526729"/>
    <lineage>
        <taxon>Bacteria</taxon>
        <taxon>Bacillati</taxon>
        <taxon>Actinomycetota</taxon>
        <taxon>Actinomycetes</taxon>
        <taxon>Micrococcales</taxon>
        <taxon>Promicromonosporaceae</taxon>
        <taxon>Krasilnikoviella</taxon>
    </lineage>
</organism>
<feature type="region of interest" description="Disordered" evidence="1">
    <location>
        <begin position="1"/>
        <end position="40"/>
    </location>
</feature>
<dbReference type="Gene3D" id="2.130.10.10">
    <property type="entry name" value="YVTN repeat-like/Quinoprotein amine dehydrogenase"/>
    <property type="match status" value="2"/>
</dbReference>
<name>A0A1T5J6R6_9MICO</name>
<dbReference type="AlphaFoldDB" id="A0A1T5J6R6"/>
<evidence type="ECO:0000256" key="1">
    <source>
        <dbReference type="SAM" id="MobiDB-lite"/>
    </source>
</evidence>
<feature type="transmembrane region" description="Helical" evidence="2">
    <location>
        <begin position="57"/>
        <end position="80"/>
    </location>
</feature>
<dbReference type="RefSeq" id="WP_139820747.1">
    <property type="nucleotide sequence ID" value="NZ_FUZQ01000002.1"/>
</dbReference>
<reference evidence="4 5" key="1">
    <citation type="submission" date="2017-02" db="EMBL/GenBank/DDBJ databases">
        <authorList>
            <person name="Peterson S.W."/>
        </authorList>
    </citation>
    <scope>NUCLEOTIDE SEQUENCE [LARGE SCALE GENOMIC DNA]</scope>
    <source>
        <strain evidence="4 5">DSM 21481</strain>
    </source>
</reference>
<gene>
    <name evidence="4" type="ORF">SAMN04324258_1081</name>
</gene>
<evidence type="ECO:0000313" key="5">
    <source>
        <dbReference type="Proteomes" id="UP000189777"/>
    </source>
</evidence>
<dbReference type="InterPro" id="IPR002372">
    <property type="entry name" value="PQQ_rpt_dom"/>
</dbReference>
<feature type="domain" description="Pyrrolo-quinoline quinone repeat" evidence="3">
    <location>
        <begin position="408"/>
        <end position="516"/>
    </location>
</feature>
<dbReference type="InterPro" id="IPR015943">
    <property type="entry name" value="WD40/YVTN_repeat-like_dom_sf"/>
</dbReference>
<keyword evidence="2" id="KW-0472">Membrane</keyword>
<sequence length="540" mass="55656">MPPRFRRPEPMTTFELVPDAEPEAGGPPLPGGDAPGDPTIRDRAAAHWHRLSRRARVAMAAGAVVVVLATTGAIAGPSLLDARADRLRAEAVRGLAGTVPDLSEPLQQTWEVPNGTGILAVLPRSVVVTTDGTDARAVDVTTGEDVWRHQVGADPVCGPRPSSVELDRPVDTVVCLGGEPDARTVTVLDASGTVTGERTVGAAITDPYSEGLDDDTRIMLPAADGAVVVVDDRTSGVDAAWSETGDADAALRTLRTLRERGWTDPTMRIEDAVTGEVRAEVTARLRPEGLEGCGQSYETNEEGTTRVRVIPDSSVDVTPSFAVLSACGSSVGLMADGSPLDASTSAGWLQAIAGGGFAATGEESRVHASDGSLVTTVPGWVVLPSVDADPSGLTLALTVVDERAEDMRLAAFGPDGQQAWAVPVTSPPGVAARVAGVVLLQDADRVLGLDAATGAELWAHDGLLDVPKDGNGEWVAGALTDGTRVLLGVGGSSGGSHRLVALDVRDGTTTWEREGKGHLNALEAVGGHPVLLTSTLHGLG</sequence>